<keyword evidence="3 7" id="KW-0812">Transmembrane</keyword>
<dbReference type="Proteomes" id="UP000265520">
    <property type="component" value="Unassembled WGS sequence"/>
</dbReference>
<dbReference type="PANTHER" id="PTHR23505">
    <property type="entry name" value="SPINSTER"/>
    <property type="match status" value="1"/>
</dbReference>
<evidence type="ECO:0000256" key="5">
    <source>
        <dbReference type="ARBA" id="ARBA00023136"/>
    </source>
</evidence>
<dbReference type="EMBL" id="LXQA010063356">
    <property type="protein sequence ID" value="MCI06869.1"/>
    <property type="molecule type" value="Genomic_DNA"/>
</dbReference>
<feature type="region of interest" description="Disordered" evidence="6">
    <location>
        <begin position="145"/>
        <end position="166"/>
    </location>
</feature>
<accession>A0A392P606</accession>
<evidence type="ECO:0000256" key="2">
    <source>
        <dbReference type="ARBA" id="ARBA00022448"/>
    </source>
</evidence>
<organism evidence="8 9">
    <name type="scientific">Trifolium medium</name>
    <dbReference type="NCBI Taxonomy" id="97028"/>
    <lineage>
        <taxon>Eukaryota</taxon>
        <taxon>Viridiplantae</taxon>
        <taxon>Streptophyta</taxon>
        <taxon>Embryophyta</taxon>
        <taxon>Tracheophyta</taxon>
        <taxon>Spermatophyta</taxon>
        <taxon>Magnoliopsida</taxon>
        <taxon>eudicotyledons</taxon>
        <taxon>Gunneridae</taxon>
        <taxon>Pentapetalae</taxon>
        <taxon>rosids</taxon>
        <taxon>fabids</taxon>
        <taxon>Fabales</taxon>
        <taxon>Fabaceae</taxon>
        <taxon>Papilionoideae</taxon>
        <taxon>50 kb inversion clade</taxon>
        <taxon>NPAAA clade</taxon>
        <taxon>Hologalegina</taxon>
        <taxon>IRL clade</taxon>
        <taxon>Trifolieae</taxon>
        <taxon>Trifolium</taxon>
    </lineage>
</organism>
<dbReference type="PANTHER" id="PTHR23505:SF52">
    <property type="entry name" value="MAJOR FACILITATOR SUPERFAMILY PROTEIN"/>
    <property type="match status" value="1"/>
</dbReference>
<comment type="caution">
    <text evidence="8">The sequence shown here is derived from an EMBL/GenBank/DDBJ whole genome shotgun (WGS) entry which is preliminary data.</text>
</comment>
<dbReference type="InterPro" id="IPR036259">
    <property type="entry name" value="MFS_trans_sf"/>
</dbReference>
<comment type="subcellular location">
    <subcellularLocation>
        <location evidence="1">Membrane</location>
        <topology evidence="1">Multi-pass membrane protein</topology>
    </subcellularLocation>
</comment>
<dbReference type="SUPFAM" id="SSF103473">
    <property type="entry name" value="MFS general substrate transporter"/>
    <property type="match status" value="1"/>
</dbReference>
<feature type="transmembrane region" description="Helical" evidence="7">
    <location>
        <begin position="85"/>
        <end position="108"/>
    </location>
</feature>
<feature type="non-terminal residue" evidence="8">
    <location>
        <position position="181"/>
    </location>
</feature>
<evidence type="ECO:0000256" key="3">
    <source>
        <dbReference type="ARBA" id="ARBA00022692"/>
    </source>
</evidence>
<dbReference type="GO" id="GO:0016020">
    <property type="term" value="C:membrane"/>
    <property type="evidence" value="ECO:0007669"/>
    <property type="project" value="UniProtKB-SubCell"/>
</dbReference>
<name>A0A392P606_9FABA</name>
<dbReference type="AlphaFoldDB" id="A0A392P606"/>
<evidence type="ECO:0000256" key="4">
    <source>
        <dbReference type="ARBA" id="ARBA00022989"/>
    </source>
</evidence>
<evidence type="ECO:0000313" key="8">
    <source>
        <dbReference type="EMBL" id="MCI06869.1"/>
    </source>
</evidence>
<keyword evidence="5 7" id="KW-0472">Membrane</keyword>
<dbReference type="InterPro" id="IPR044770">
    <property type="entry name" value="MFS_spinster-like"/>
</dbReference>
<reference evidence="8 9" key="1">
    <citation type="journal article" date="2018" name="Front. Plant Sci.">
        <title>Red Clover (Trifolium pratense) and Zigzag Clover (T. medium) - A Picture of Genomic Similarities and Differences.</title>
        <authorList>
            <person name="Dluhosova J."/>
            <person name="Istvanek J."/>
            <person name="Nedelnik J."/>
            <person name="Repkova J."/>
        </authorList>
    </citation>
    <scope>NUCLEOTIDE SEQUENCE [LARGE SCALE GENOMIC DNA]</scope>
    <source>
        <strain evidence="9">cv. 10/8</strain>
        <tissue evidence="8">Leaf</tissue>
    </source>
</reference>
<keyword evidence="4 7" id="KW-1133">Transmembrane helix</keyword>
<keyword evidence="9" id="KW-1185">Reference proteome</keyword>
<evidence type="ECO:0000256" key="6">
    <source>
        <dbReference type="SAM" id="MobiDB-lite"/>
    </source>
</evidence>
<keyword evidence="2" id="KW-0813">Transport</keyword>
<proteinExistence type="predicted"/>
<sequence>MHFVQFSLKFNSVDSPIFAEIVPEKSRTAIYALDRSFESILASFAPPVVGVLAQHVYGYKPIPKGSSDSVEIETDRENAASLAKALYTAIGIPIAICCIIYSFLYCTYPRDRDRARMVALAESEMQQLEVEDCTREEYCETHVLESTEPNGRESNKIDDIDYPREENIDLDDNDERVLLSR</sequence>
<evidence type="ECO:0000256" key="7">
    <source>
        <dbReference type="SAM" id="Phobius"/>
    </source>
</evidence>
<evidence type="ECO:0000313" key="9">
    <source>
        <dbReference type="Proteomes" id="UP000265520"/>
    </source>
</evidence>
<evidence type="ECO:0000256" key="1">
    <source>
        <dbReference type="ARBA" id="ARBA00004141"/>
    </source>
</evidence>
<protein>
    <submittedName>
        <fullName evidence="8">Protein spinster</fullName>
    </submittedName>
</protein>